<reference evidence="1" key="1">
    <citation type="submission" date="2018-05" db="EMBL/GenBank/DDBJ databases">
        <authorList>
            <person name="Lanie J.A."/>
            <person name="Ng W.-L."/>
            <person name="Kazmierczak K.M."/>
            <person name="Andrzejewski T.M."/>
            <person name="Davidsen T.M."/>
            <person name="Wayne K.J."/>
            <person name="Tettelin H."/>
            <person name="Glass J.I."/>
            <person name="Rusch D."/>
            <person name="Podicherti R."/>
            <person name="Tsui H.-C.T."/>
            <person name="Winkler M.E."/>
        </authorList>
    </citation>
    <scope>NUCLEOTIDE SEQUENCE</scope>
</reference>
<feature type="non-terminal residue" evidence="1">
    <location>
        <position position="28"/>
    </location>
</feature>
<name>A0A381WQ42_9ZZZZ</name>
<sequence length="28" mass="3195">MKKLVLQVLLACFIFLSSSFAETITYID</sequence>
<organism evidence="1">
    <name type="scientific">marine metagenome</name>
    <dbReference type="NCBI Taxonomy" id="408172"/>
    <lineage>
        <taxon>unclassified sequences</taxon>
        <taxon>metagenomes</taxon>
        <taxon>ecological metagenomes</taxon>
    </lineage>
</organism>
<gene>
    <name evidence="1" type="ORF">METZ01_LOCUS107434</name>
</gene>
<evidence type="ECO:0000313" key="1">
    <source>
        <dbReference type="EMBL" id="SVA54580.1"/>
    </source>
</evidence>
<proteinExistence type="predicted"/>
<accession>A0A381WQ42</accession>
<dbReference type="AlphaFoldDB" id="A0A381WQ42"/>
<protein>
    <submittedName>
        <fullName evidence="1">Uncharacterized protein</fullName>
    </submittedName>
</protein>
<dbReference type="EMBL" id="UINC01012506">
    <property type="protein sequence ID" value="SVA54580.1"/>
    <property type="molecule type" value="Genomic_DNA"/>
</dbReference>